<evidence type="ECO:0000313" key="4">
    <source>
        <dbReference type="Proteomes" id="UP001321760"/>
    </source>
</evidence>
<feature type="region of interest" description="Disordered" evidence="2">
    <location>
        <begin position="44"/>
        <end position="69"/>
    </location>
</feature>
<keyword evidence="4" id="KW-1185">Reference proteome</keyword>
<evidence type="ECO:0000256" key="2">
    <source>
        <dbReference type="SAM" id="MobiDB-lite"/>
    </source>
</evidence>
<keyword evidence="1" id="KW-0175">Coiled coil</keyword>
<accession>A0AAV9GYN3</accession>
<name>A0AAV9GYN3_9PEZI</name>
<dbReference type="EMBL" id="MU865927">
    <property type="protein sequence ID" value="KAK4451656.1"/>
    <property type="molecule type" value="Genomic_DNA"/>
</dbReference>
<protein>
    <submittedName>
        <fullName evidence="3">Uncharacterized protein</fullName>
    </submittedName>
</protein>
<organism evidence="3 4">
    <name type="scientific">Podospora aff. communis PSN243</name>
    <dbReference type="NCBI Taxonomy" id="3040156"/>
    <lineage>
        <taxon>Eukaryota</taxon>
        <taxon>Fungi</taxon>
        <taxon>Dikarya</taxon>
        <taxon>Ascomycota</taxon>
        <taxon>Pezizomycotina</taxon>
        <taxon>Sordariomycetes</taxon>
        <taxon>Sordariomycetidae</taxon>
        <taxon>Sordariales</taxon>
        <taxon>Podosporaceae</taxon>
        <taxon>Podospora</taxon>
    </lineage>
</organism>
<dbReference type="AlphaFoldDB" id="A0AAV9GYN3"/>
<evidence type="ECO:0000313" key="3">
    <source>
        <dbReference type="EMBL" id="KAK4451656.1"/>
    </source>
</evidence>
<comment type="caution">
    <text evidence="3">The sequence shown here is derived from an EMBL/GenBank/DDBJ whole genome shotgun (WGS) entry which is preliminary data.</text>
</comment>
<sequence length="315" mass="36850">MWYMYEQDVRLPEWFYRIVKLREEREFLQERWFHNVVGPEDFDEDLSELGSDDASDHSEEECECDGEDSDCDCQEDTRTIGPDDINYYDYYEFKEMRRERKKYWKEENERRERERAELDEALAEVLAAFQSLKKSNVKKVPIDPLGGQQFILYWANHAGRFYDGDDPVPGTMVNRVEFYHWDGEHSPSDSRVDWPLFGVVKTMDARDLEAHEFHFGPIPAPKHASPKVISCDTDEGHPGYKVNLRFLVDDCLEIEIPKKLIIEVAGIDSLVDHGPEVLKFGGVWWDPEPQYLAAREEMKEVETKTSIPATKGQLV</sequence>
<feature type="coiled-coil region" evidence="1">
    <location>
        <begin position="101"/>
        <end position="128"/>
    </location>
</feature>
<reference evidence="3" key="2">
    <citation type="submission" date="2023-05" db="EMBL/GenBank/DDBJ databases">
        <authorList>
            <consortium name="Lawrence Berkeley National Laboratory"/>
            <person name="Steindorff A."/>
            <person name="Hensen N."/>
            <person name="Bonometti L."/>
            <person name="Westerberg I."/>
            <person name="Brannstrom I.O."/>
            <person name="Guillou S."/>
            <person name="Cros-Aarteil S."/>
            <person name="Calhoun S."/>
            <person name="Haridas S."/>
            <person name="Kuo A."/>
            <person name="Mondo S."/>
            <person name="Pangilinan J."/>
            <person name="Riley R."/>
            <person name="Labutti K."/>
            <person name="Andreopoulos B."/>
            <person name="Lipzen A."/>
            <person name="Chen C."/>
            <person name="Yanf M."/>
            <person name="Daum C."/>
            <person name="Ng V."/>
            <person name="Clum A."/>
            <person name="Ohm R."/>
            <person name="Martin F."/>
            <person name="Silar P."/>
            <person name="Natvig D."/>
            <person name="Lalanne C."/>
            <person name="Gautier V."/>
            <person name="Ament-Velasquez S.L."/>
            <person name="Kruys A."/>
            <person name="Hutchinson M.I."/>
            <person name="Powell A.J."/>
            <person name="Barry K."/>
            <person name="Miller A.N."/>
            <person name="Grigoriev I.V."/>
            <person name="Debuchy R."/>
            <person name="Gladieux P."/>
            <person name="Thoren M.H."/>
            <person name="Johannesson H."/>
        </authorList>
    </citation>
    <scope>NUCLEOTIDE SEQUENCE</scope>
    <source>
        <strain evidence="3">PSN243</strain>
    </source>
</reference>
<proteinExistence type="predicted"/>
<reference evidence="3" key="1">
    <citation type="journal article" date="2023" name="Mol. Phylogenet. Evol.">
        <title>Genome-scale phylogeny and comparative genomics of the fungal order Sordariales.</title>
        <authorList>
            <person name="Hensen N."/>
            <person name="Bonometti L."/>
            <person name="Westerberg I."/>
            <person name="Brannstrom I.O."/>
            <person name="Guillou S."/>
            <person name="Cros-Aarteil S."/>
            <person name="Calhoun S."/>
            <person name="Haridas S."/>
            <person name="Kuo A."/>
            <person name="Mondo S."/>
            <person name="Pangilinan J."/>
            <person name="Riley R."/>
            <person name="LaButti K."/>
            <person name="Andreopoulos B."/>
            <person name="Lipzen A."/>
            <person name="Chen C."/>
            <person name="Yan M."/>
            <person name="Daum C."/>
            <person name="Ng V."/>
            <person name="Clum A."/>
            <person name="Steindorff A."/>
            <person name="Ohm R.A."/>
            <person name="Martin F."/>
            <person name="Silar P."/>
            <person name="Natvig D.O."/>
            <person name="Lalanne C."/>
            <person name="Gautier V."/>
            <person name="Ament-Velasquez S.L."/>
            <person name="Kruys A."/>
            <person name="Hutchinson M.I."/>
            <person name="Powell A.J."/>
            <person name="Barry K."/>
            <person name="Miller A.N."/>
            <person name="Grigoriev I.V."/>
            <person name="Debuchy R."/>
            <person name="Gladieux P."/>
            <person name="Hiltunen Thoren M."/>
            <person name="Johannesson H."/>
        </authorList>
    </citation>
    <scope>NUCLEOTIDE SEQUENCE</scope>
    <source>
        <strain evidence="3">PSN243</strain>
    </source>
</reference>
<dbReference type="Proteomes" id="UP001321760">
    <property type="component" value="Unassembled WGS sequence"/>
</dbReference>
<evidence type="ECO:0000256" key="1">
    <source>
        <dbReference type="SAM" id="Coils"/>
    </source>
</evidence>
<gene>
    <name evidence="3" type="ORF">QBC34DRAFT_400380</name>
</gene>